<dbReference type="KEGG" id="amuc:Pan181_11070"/>
<comment type="similarity">
    <text evidence="1 3">Belongs to the pirin family.</text>
</comment>
<dbReference type="GO" id="GO:0046872">
    <property type="term" value="F:metal ion binding"/>
    <property type="evidence" value="ECO:0007669"/>
    <property type="project" value="UniProtKB-KW"/>
</dbReference>
<feature type="domain" description="Quercetin 2,3-dioxygenase C-terminal cupin" evidence="5">
    <location>
        <begin position="146"/>
        <end position="231"/>
    </location>
</feature>
<feature type="binding site" evidence="2">
    <location>
        <position position="103"/>
    </location>
    <ligand>
        <name>Fe cation</name>
        <dbReference type="ChEBI" id="CHEBI:24875"/>
    </ligand>
</feature>
<name>A0A518AJL1_9BACT</name>
<evidence type="ECO:0000256" key="2">
    <source>
        <dbReference type="PIRSR" id="PIRSR006232-1"/>
    </source>
</evidence>
<keyword evidence="6" id="KW-0223">Dioxygenase</keyword>
<feature type="binding site" evidence="2">
    <location>
        <position position="101"/>
    </location>
    <ligand>
        <name>Fe cation</name>
        <dbReference type="ChEBI" id="CHEBI:24875"/>
    </ligand>
</feature>
<dbReference type="SUPFAM" id="SSF51182">
    <property type="entry name" value="RmlC-like cupins"/>
    <property type="match status" value="1"/>
</dbReference>
<evidence type="ECO:0000256" key="3">
    <source>
        <dbReference type="RuleBase" id="RU003457"/>
    </source>
</evidence>
<dbReference type="InterPro" id="IPR041602">
    <property type="entry name" value="Quercetinase_C"/>
</dbReference>
<dbReference type="CDD" id="cd20311">
    <property type="entry name" value="cupin_Yhhw_C"/>
    <property type="match status" value="1"/>
</dbReference>
<dbReference type="EC" id="1.13.11.24" evidence="6"/>
<evidence type="ECO:0000313" key="6">
    <source>
        <dbReference type="EMBL" id="QDU54922.1"/>
    </source>
</evidence>
<organism evidence="6 7">
    <name type="scientific">Aeoliella mucimassa</name>
    <dbReference type="NCBI Taxonomy" id="2527972"/>
    <lineage>
        <taxon>Bacteria</taxon>
        <taxon>Pseudomonadati</taxon>
        <taxon>Planctomycetota</taxon>
        <taxon>Planctomycetia</taxon>
        <taxon>Pirellulales</taxon>
        <taxon>Lacipirellulaceae</taxon>
        <taxon>Aeoliella</taxon>
    </lineage>
</organism>
<feature type="binding site" evidence="2">
    <location>
        <position position="57"/>
    </location>
    <ligand>
        <name>Fe cation</name>
        <dbReference type="ChEBI" id="CHEBI:24875"/>
    </ligand>
</feature>
<feature type="binding site" evidence="2">
    <location>
        <position position="59"/>
    </location>
    <ligand>
        <name>Fe cation</name>
        <dbReference type="ChEBI" id="CHEBI:24875"/>
    </ligand>
</feature>
<dbReference type="GO" id="GO:0008127">
    <property type="term" value="F:quercetin 2,3-dioxygenase activity"/>
    <property type="evidence" value="ECO:0007669"/>
    <property type="project" value="UniProtKB-EC"/>
</dbReference>
<gene>
    <name evidence="6" type="primary">yhhW</name>
    <name evidence="6" type="ORF">Pan181_11070</name>
</gene>
<keyword evidence="6" id="KW-0560">Oxidoreductase</keyword>
<feature type="domain" description="Pirin N-terminal" evidence="4">
    <location>
        <begin position="10"/>
        <end position="119"/>
    </location>
</feature>
<dbReference type="Proteomes" id="UP000315750">
    <property type="component" value="Chromosome"/>
</dbReference>
<dbReference type="InterPro" id="IPR012093">
    <property type="entry name" value="Pirin"/>
</dbReference>
<comment type="cofactor">
    <cofactor evidence="2">
        <name>Fe cation</name>
        <dbReference type="ChEBI" id="CHEBI:24875"/>
    </cofactor>
    <text evidence="2">Binds 1 Fe cation per subunit.</text>
</comment>
<dbReference type="AlphaFoldDB" id="A0A518AJL1"/>
<proteinExistence type="inferred from homology"/>
<evidence type="ECO:0000259" key="4">
    <source>
        <dbReference type="Pfam" id="PF02678"/>
    </source>
</evidence>
<dbReference type="InterPro" id="IPR011051">
    <property type="entry name" value="RmlC_Cupin_sf"/>
</dbReference>
<dbReference type="InterPro" id="IPR003829">
    <property type="entry name" value="Pirin_N_dom"/>
</dbReference>
<sequence length="232" mass="25714">MLTIRRAHDRGHANHGWLETYHTFSFANYFDPDHVGFRSLRVINEDRVAPGEGFGTHAHYDIEIVTYVLGGALEHKDSMGNTQVLHAGEFQRITAGSGITHSEYNPSGDQPVHFYQIWLHPRAKNLTPVYEQKGFASDARQNRLQLVASADGRDNSLLVNQDANIYLVDLQPAKSCHHTLPTGRYAWLQVLAGQVTLNGETLGTSDGASVTDESELTITASQDAKLMLFDLA</sequence>
<dbReference type="PANTHER" id="PTHR43212:SF3">
    <property type="entry name" value="QUERCETIN 2,3-DIOXYGENASE"/>
    <property type="match status" value="1"/>
</dbReference>
<accession>A0A518AJL1</accession>
<dbReference type="InterPro" id="IPR014710">
    <property type="entry name" value="RmlC-like_jellyroll"/>
</dbReference>
<keyword evidence="2" id="KW-0408">Iron</keyword>
<dbReference type="PIRSF" id="PIRSF006232">
    <property type="entry name" value="Pirin"/>
    <property type="match status" value="1"/>
</dbReference>
<dbReference type="CDD" id="cd02910">
    <property type="entry name" value="cupin_Yhhw_N"/>
    <property type="match status" value="1"/>
</dbReference>
<dbReference type="OrthoDB" id="321327at2"/>
<dbReference type="Pfam" id="PF17954">
    <property type="entry name" value="Pirin_C_2"/>
    <property type="match status" value="1"/>
</dbReference>
<keyword evidence="2" id="KW-0479">Metal-binding</keyword>
<evidence type="ECO:0000256" key="1">
    <source>
        <dbReference type="ARBA" id="ARBA00008416"/>
    </source>
</evidence>
<protein>
    <submittedName>
        <fullName evidence="6">Quercetin 2,3-dioxygenase</fullName>
        <ecNumber evidence="6">1.13.11.24</ecNumber>
    </submittedName>
</protein>
<dbReference type="Gene3D" id="2.60.120.10">
    <property type="entry name" value="Jelly Rolls"/>
    <property type="match status" value="2"/>
</dbReference>
<evidence type="ECO:0000259" key="5">
    <source>
        <dbReference type="Pfam" id="PF17954"/>
    </source>
</evidence>
<reference evidence="6 7" key="1">
    <citation type="submission" date="2019-02" db="EMBL/GenBank/DDBJ databases">
        <title>Deep-cultivation of Planctomycetes and their phenomic and genomic characterization uncovers novel biology.</title>
        <authorList>
            <person name="Wiegand S."/>
            <person name="Jogler M."/>
            <person name="Boedeker C."/>
            <person name="Pinto D."/>
            <person name="Vollmers J."/>
            <person name="Rivas-Marin E."/>
            <person name="Kohn T."/>
            <person name="Peeters S.H."/>
            <person name="Heuer A."/>
            <person name="Rast P."/>
            <person name="Oberbeckmann S."/>
            <person name="Bunk B."/>
            <person name="Jeske O."/>
            <person name="Meyerdierks A."/>
            <person name="Storesund J.E."/>
            <person name="Kallscheuer N."/>
            <person name="Luecker S."/>
            <person name="Lage O.M."/>
            <person name="Pohl T."/>
            <person name="Merkel B.J."/>
            <person name="Hornburger P."/>
            <person name="Mueller R.-W."/>
            <person name="Bruemmer F."/>
            <person name="Labrenz M."/>
            <person name="Spormann A.M."/>
            <person name="Op den Camp H."/>
            <person name="Overmann J."/>
            <person name="Amann R."/>
            <person name="Jetten M.S.M."/>
            <person name="Mascher T."/>
            <person name="Medema M.H."/>
            <person name="Devos D.P."/>
            <person name="Kaster A.-K."/>
            <person name="Ovreas L."/>
            <person name="Rohde M."/>
            <person name="Galperin M.Y."/>
            <person name="Jogler C."/>
        </authorList>
    </citation>
    <scope>NUCLEOTIDE SEQUENCE [LARGE SCALE GENOMIC DNA]</scope>
    <source>
        <strain evidence="6 7">Pan181</strain>
    </source>
</reference>
<dbReference type="EMBL" id="CP036278">
    <property type="protein sequence ID" value="QDU54922.1"/>
    <property type="molecule type" value="Genomic_DNA"/>
</dbReference>
<evidence type="ECO:0000313" key="7">
    <source>
        <dbReference type="Proteomes" id="UP000315750"/>
    </source>
</evidence>
<dbReference type="PANTHER" id="PTHR43212">
    <property type="entry name" value="QUERCETIN 2,3-DIOXYGENASE"/>
    <property type="match status" value="1"/>
</dbReference>
<dbReference type="Pfam" id="PF02678">
    <property type="entry name" value="Pirin"/>
    <property type="match status" value="1"/>
</dbReference>
<keyword evidence="7" id="KW-1185">Reference proteome</keyword>
<dbReference type="RefSeq" id="WP_145245847.1">
    <property type="nucleotide sequence ID" value="NZ_CP036278.1"/>
</dbReference>